<feature type="transmembrane region" description="Helical" evidence="1">
    <location>
        <begin position="60"/>
        <end position="80"/>
    </location>
</feature>
<feature type="non-terminal residue" evidence="2">
    <location>
        <position position="1"/>
    </location>
</feature>
<keyword evidence="1" id="KW-1133">Transmembrane helix</keyword>
<organism evidence="2 3">
    <name type="scientific">Micromonospora ureilytica</name>
    <dbReference type="NCBI Taxonomy" id="709868"/>
    <lineage>
        <taxon>Bacteria</taxon>
        <taxon>Bacillati</taxon>
        <taxon>Actinomycetota</taxon>
        <taxon>Actinomycetes</taxon>
        <taxon>Micromonosporales</taxon>
        <taxon>Micromonosporaceae</taxon>
        <taxon>Micromonospora</taxon>
    </lineage>
</organism>
<evidence type="ECO:0000313" key="3">
    <source>
        <dbReference type="Proteomes" id="UP000278981"/>
    </source>
</evidence>
<keyword evidence="1" id="KW-0812">Transmembrane</keyword>
<sequence length="126" mass="12191">ATFSVIAAALLPLAHDARWPVAIAGGLMGLGIGLAFASMANLIVASVPASQTGVATGMNANIRTIGGAIGAAVISGVITANPQANGLPREAAFTTGFLVLTAIALASAGSGALSGSRARGPTRRLA</sequence>
<evidence type="ECO:0000313" key="2">
    <source>
        <dbReference type="EMBL" id="RQX20328.1"/>
    </source>
</evidence>
<feature type="non-terminal residue" evidence="2">
    <location>
        <position position="126"/>
    </location>
</feature>
<protein>
    <submittedName>
        <fullName evidence="2">MFS transporter</fullName>
    </submittedName>
</protein>
<dbReference type="Gene3D" id="1.20.1250.20">
    <property type="entry name" value="MFS general substrate transporter like domains"/>
    <property type="match status" value="1"/>
</dbReference>
<dbReference type="EMBL" id="QDGB01000112">
    <property type="protein sequence ID" value="RQX20328.1"/>
    <property type="molecule type" value="Genomic_DNA"/>
</dbReference>
<name>A0A3N9Y4V7_9ACTN</name>
<keyword evidence="1" id="KW-0472">Membrane</keyword>
<feature type="transmembrane region" description="Helical" evidence="1">
    <location>
        <begin position="26"/>
        <end position="48"/>
    </location>
</feature>
<dbReference type="Proteomes" id="UP000278981">
    <property type="component" value="Unassembled WGS sequence"/>
</dbReference>
<proteinExistence type="predicted"/>
<feature type="transmembrane region" description="Helical" evidence="1">
    <location>
        <begin position="92"/>
        <end position="114"/>
    </location>
</feature>
<accession>A0A3N9Y4V7</accession>
<dbReference type="InterPro" id="IPR036259">
    <property type="entry name" value="MFS_trans_sf"/>
</dbReference>
<comment type="caution">
    <text evidence="2">The sequence shown here is derived from an EMBL/GenBank/DDBJ whole genome shotgun (WGS) entry which is preliminary data.</text>
</comment>
<reference evidence="2 3" key="1">
    <citation type="submission" date="2018-04" db="EMBL/GenBank/DDBJ databases">
        <title>Micromonosporas from Atacama Desert.</title>
        <authorList>
            <person name="Carro L."/>
            <person name="Klenk H.-P."/>
            <person name="Goodfellow M."/>
        </authorList>
    </citation>
    <scope>NUCLEOTIDE SEQUENCE [LARGE SCALE GENOMIC DNA]</scope>
    <source>
        <strain evidence="2 3">LB19</strain>
    </source>
</reference>
<dbReference type="SUPFAM" id="SSF103473">
    <property type="entry name" value="MFS general substrate transporter"/>
    <property type="match status" value="1"/>
</dbReference>
<evidence type="ECO:0000256" key="1">
    <source>
        <dbReference type="SAM" id="Phobius"/>
    </source>
</evidence>
<dbReference type="AlphaFoldDB" id="A0A3N9Y4V7"/>
<gene>
    <name evidence="2" type="ORF">DDE19_01550</name>
</gene>